<dbReference type="EMBL" id="LZZI01000026">
    <property type="protein sequence ID" value="OOM62192.1"/>
    <property type="molecule type" value="Genomic_DNA"/>
</dbReference>
<dbReference type="Gene3D" id="3.40.390.10">
    <property type="entry name" value="Collagenase (Catalytic Domain)"/>
    <property type="match status" value="1"/>
</dbReference>
<evidence type="ECO:0000256" key="1">
    <source>
        <dbReference type="SAM" id="SignalP"/>
    </source>
</evidence>
<dbReference type="SUPFAM" id="SSF69360">
    <property type="entry name" value="Cell wall binding repeat"/>
    <property type="match status" value="1"/>
</dbReference>
<evidence type="ECO:0000313" key="3">
    <source>
        <dbReference type="EMBL" id="OOM62192.1"/>
    </source>
</evidence>
<feature type="signal peptide" evidence="1">
    <location>
        <begin position="1"/>
        <end position="25"/>
    </location>
</feature>
<keyword evidence="1" id="KW-0732">Signal</keyword>
<accession>A0A1S8SA56</accession>
<protein>
    <recommendedName>
        <fullName evidence="2">Anthrax toxin lethal/endema factor N-/C-terminal domain-containing protein</fullName>
    </recommendedName>
</protein>
<feature type="chain" id="PRO_5012233162" description="Anthrax toxin lethal/endema factor N-/C-terminal domain-containing protein" evidence="1">
    <location>
        <begin position="26"/>
        <end position="264"/>
    </location>
</feature>
<proteinExistence type="predicted"/>
<sequence length="264" mass="30499">MKLKKIIISFTASCVIMSQAIIANATVSDQYVDKGYTKKVMAQIHTKFTNNAMQKLNQYSFYVVNQELYKIPNILYRDENSKGSANFENKEVIIYETPNNLTNTIWHAYHEAAHCLDYDLAKDNGELGLYSNTQEYNQISDEEWNNISPYSNYVASHLNIHEEFAESFTMFVMHPDILKNVAPKTFAYLDKLGFVKQSELNSSTSNDITGWSYVNQIWSYSENGKWVNGWKEIDGEWYYFINGTMAKNTTINGYYINDDGVWVA</sequence>
<dbReference type="SUPFAM" id="SSF55486">
    <property type="entry name" value="Metalloproteases ('zincins'), catalytic domain"/>
    <property type="match status" value="1"/>
</dbReference>
<organism evidence="3 4">
    <name type="scientific">Clostridium beijerinckii</name>
    <name type="common">Clostridium MP</name>
    <dbReference type="NCBI Taxonomy" id="1520"/>
    <lineage>
        <taxon>Bacteria</taxon>
        <taxon>Bacillati</taxon>
        <taxon>Bacillota</taxon>
        <taxon>Clostridia</taxon>
        <taxon>Eubacteriales</taxon>
        <taxon>Clostridiaceae</taxon>
        <taxon>Clostridium</taxon>
    </lineage>
</organism>
<feature type="domain" description="Anthrax toxin lethal/endema factor N-/C-terminal" evidence="2">
    <location>
        <begin position="108"/>
        <end position="192"/>
    </location>
</feature>
<dbReference type="InterPro" id="IPR014781">
    <property type="entry name" value="Anthrax_toxin_lethal/edema_N/C"/>
</dbReference>
<comment type="caution">
    <text evidence="3">The sequence shown here is derived from an EMBL/GenBank/DDBJ whole genome shotgun (WGS) entry which is preliminary data.</text>
</comment>
<dbReference type="RefSeq" id="WP_077838528.1">
    <property type="nucleotide sequence ID" value="NZ_JABTAE010000001.1"/>
</dbReference>
<dbReference type="Gene3D" id="2.10.270.10">
    <property type="entry name" value="Cholin Binding"/>
    <property type="match status" value="1"/>
</dbReference>
<dbReference type="InterPro" id="IPR024079">
    <property type="entry name" value="MetalloPept_cat_dom_sf"/>
</dbReference>
<evidence type="ECO:0000313" key="4">
    <source>
        <dbReference type="Proteomes" id="UP000190973"/>
    </source>
</evidence>
<dbReference type="AlphaFoldDB" id="A0A1S8SA56"/>
<gene>
    <name evidence="3" type="ORF">CLBCK_18950</name>
</gene>
<reference evidence="3 4" key="1">
    <citation type="submission" date="2016-05" db="EMBL/GenBank/DDBJ databases">
        <title>Microbial solvent formation.</title>
        <authorList>
            <person name="Poehlein A."/>
            <person name="Montoya Solano J.D."/>
            <person name="Flitsch S."/>
            <person name="Krabben P."/>
            <person name="Duerre P."/>
            <person name="Daniel R."/>
        </authorList>
    </citation>
    <scope>NUCLEOTIDE SEQUENCE [LARGE SCALE GENOMIC DNA]</scope>
    <source>
        <strain evidence="3 4">DSM 53</strain>
    </source>
</reference>
<name>A0A1S8SA56_CLOBE</name>
<dbReference type="Pfam" id="PF07737">
    <property type="entry name" value="ATLF"/>
    <property type="match status" value="1"/>
</dbReference>
<dbReference type="GO" id="GO:0008237">
    <property type="term" value="F:metallopeptidase activity"/>
    <property type="evidence" value="ECO:0007669"/>
    <property type="project" value="InterPro"/>
</dbReference>
<dbReference type="Proteomes" id="UP000190973">
    <property type="component" value="Unassembled WGS sequence"/>
</dbReference>
<evidence type="ECO:0000259" key="2">
    <source>
        <dbReference type="Pfam" id="PF07737"/>
    </source>
</evidence>